<protein>
    <submittedName>
        <fullName evidence="1">Uncharacterized protein</fullName>
    </submittedName>
</protein>
<sequence>MGGRFSIHRAVPQERRKPPIDMLPLLLRANRRRERCTNQFDYVDVMVDDFVDLSYDILWDIVSIMPAPQIAYLTKVQQLPVLWEDVTLKRSFFSVSRDCAPETLSREKRKLDMPTRLFLQRQRQPTPFMSKYNPSRVSYNTQRKTIERLVCQAPELCGELGANTEFSTAKFFQVVPARFWRVRLFLVHNSPIEDDHMYLQDYEKEFLKRQLESAYLQHLMITQLRTITILDEELCQLLIDLVKRPHFKHLLGFKVLFPFAVFKAFYKAWRRKQITSIDKTVYGHVDSTTLEQLTKYFRFTEAQGAKIIGIRGGVLMMISITRKLSDQSAQFVQMVAYFLDEKDESYYMEKKDESEYMDEKNTDLLKSD</sequence>
<gene>
    <name evidence="1" type="ORF">QR680_003287</name>
</gene>
<name>A0AA39H7Z4_9BILA</name>
<dbReference type="EMBL" id="JAUCMV010000005">
    <property type="protein sequence ID" value="KAK0399943.1"/>
    <property type="molecule type" value="Genomic_DNA"/>
</dbReference>
<comment type="caution">
    <text evidence="1">The sequence shown here is derived from an EMBL/GenBank/DDBJ whole genome shotgun (WGS) entry which is preliminary data.</text>
</comment>
<organism evidence="1 2">
    <name type="scientific">Steinernema hermaphroditum</name>
    <dbReference type="NCBI Taxonomy" id="289476"/>
    <lineage>
        <taxon>Eukaryota</taxon>
        <taxon>Metazoa</taxon>
        <taxon>Ecdysozoa</taxon>
        <taxon>Nematoda</taxon>
        <taxon>Chromadorea</taxon>
        <taxon>Rhabditida</taxon>
        <taxon>Tylenchina</taxon>
        <taxon>Panagrolaimomorpha</taxon>
        <taxon>Strongyloidoidea</taxon>
        <taxon>Steinernematidae</taxon>
        <taxon>Steinernema</taxon>
    </lineage>
</organism>
<proteinExistence type="predicted"/>
<keyword evidence="2" id="KW-1185">Reference proteome</keyword>
<accession>A0AA39H7Z4</accession>
<evidence type="ECO:0000313" key="2">
    <source>
        <dbReference type="Proteomes" id="UP001175271"/>
    </source>
</evidence>
<dbReference type="Proteomes" id="UP001175271">
    <property type="component" value="Unassembled WGS sequence"/>
</dbReference>
<evidence type="ECO:0000313" key="1">
    <source>
        <dbReference type="EMBL" id="KAK0399943.1"/>
    </source>
</evidence>
<dbReference type="AlphaFoldDB" id="A0AA39H7Z4"/>
<reference evidence="1" key="1">
    <citation type="submission" date="2023-06" db="EMBL/GenBank/DDBJ databases">
        <title>Genomic analysis of the entomopathogenic nematode Steinernema hermaphroditum.</title>
        <authorList>
            <person name="Schwarz E.M."/>
            <person name="Heppert J.K."/>
            <person name="Baniya A."/>
            <person name="Schwartz H.T."/>
            <person name="Tan C.-H."/>
            <person name="Antoshechkin I."/>
            <person name="Sternberg P.W."/>
            <person name="Goodrich-Blair H."/>
            <person name="Dillman A.R."/>
        </authorList>
    </citation>
    <scope>NUCLEOTIDE SEQUENCE</scope>
    <source>
        <strain evidence="1">PS9179</strain>
        <tissue evidence="1">Whole animal</tissue>
    </source>
</reference>